<evidence type="ECO:0000313" key="7">
    <source>
        <dbReference type="Proteomes" id="UP000670475"/>
    </source>
</evidence>
<proteinExistence type="predicted"/>
<name>A0A940MB47_9ACTN</name>
<dbReference type="Proteomes" id="UP000670475">
    <property type="component" value="Unassembled WGS sequence"/>
</dbReference>
<dbReference type="Pfam" id="PF21943">
    <property type="entry name" value="TetR_C_46"/>
    <property type="match status" value="1"/>
</dbReference>
<dbReference type="InterPro" id="IPR050109">
    <property type="entry name" value="HTH-type_TetR-like_transc_reg"/>
</dbReference>
<dbReference type="Gene3D" id="1.10.357.10">
    <property type="entry name" value="Tetracycline Repressor, domain 2"/>
    <property type="match status" value="1"/>
</dbReference>
<evidence type="ECO:0000256" key="4">
    <source>
        <dbReference type="PROSITE-ProRule" id="PRU00335"/>
    </source>
</evidence>
<keyword evidence="7" id="KW-1185">Reference proteome</keyword>
<accession>A0A940MB47</accession>
<evidence type="ECO:0000256" key="1">
    <source>
        <dbReference type="ARBA" id="ARBA00023015"/>
    </source>
</evidence>
<dbReference type="InterPro" id="IPR054129">
    <property type="entry name" value="DesT_TetR_C"/>
</dbReference>
<sequence>MGVEERRRQLIGVALDLFGRRSPEDVSLDDIATAAGISRPLVYHYFPGKQGLYAAALHRAADDLVSRFDEPREGPFGERLLRVVKRFFDFLDEHGPGFAALVRGAPAHTGTGGASAVLDGVREAAYERMLAHLDASHNPPPRLQLVVRSWVALAESTARVWLDGRRIPRSEVELQLVHGFVALAAVSASHDAEMAGLLARVLAGAPSDGPFGELAEQLGLLGAGAGGAAGGYR</sequence>
<protein>
    <submittedName>
        <fullName evidence="6">TetR/AcrR family transcriptional regulator</fullName>
    </submittedName>
</protein>
<evidence type="ECO:0000256" key="2">
    <source>
        <dbReference type="ARBA" id="ARBA00023125"/>
    </source>
</evidence>
<dbReference type="AlphaFoldDB" id="A0A940MB47"/>
<dbReference type="InterPro" id="IPR001647">
    <property type="entry name" value="HTH_TetR"/>
</dbReference>
<dbReference type="GO" id="GO:0000976">
    <property type="term" value="F:transcription cis-regulatory region binding"/>
    <property type="evidence" value="ECO:0007669"/>
    <property type="project" value="TreeGrafter"/>
</dbReference>
<dbReference type="PANTHER" id="PTHR30055:SF174">
    <property type="entry name" value="TRANSCRIPTIONAL REGULATORY PROTEIN (PROBABLY TETR-FAMILY)-RELATED"/>
    <property type="match status" value="1"/>
</dbReference>
<evidence type="ECO:0000259" key="5">
    <source>
        <dbReference type="PROSITE" id="PS50977"/>
    </source>
</evidence>
<dbReference type="PRINTS" id="PR00455">
    <property type="entry name" value="HTHTETR"/>
</dbReference>
<dbReference type="GO" id="GO:0003700">
    <property type="term" value="F:DNA-binding transcription factor activity"/>
    <property type="evidence" value="ECO:0007669"/>
    <property type="project" value="TreeGrafter"/>
</dbReference>
<keyword evidence="2 4" id="KW-0238">DNA-binding</keyword>
<feature type="domain" description="HTH tetR-type" evidence="5">
    <location>
        <begin position="4"/>
        <end position="64"/>
    </location>
</feature>
<keyword evidence="1" id="KW-0805">Transcription regulation</keyword>
<dbReference type="InterPro" id="IPR009057">
    <property type="entry name" value="Homeodomain-like_sf"/>
</dbReference>
<comment type="caution">
    <text evidence="6">The sequence shown here is derived from an EMBL/GenBank/DDBJ whole genome shotgun (WGS) entry which is preliminary data.</text>
</comment>
<dbReference type="SUPFAM" id="SSF46689">
    <property type="entry name" value="Homeodomain-like"/>
    <property type="match status" value="1"/>
</dbReference>
<dbReference type="PANTHER" id="PTHR30055">
    <property type="entry name" value="HTH-TYPE TRANSCRIPTIONAL REGULATOR RUTR"/>
    <property type="match status" value="1"/>
</dbReference>
<reference evidence="6" key="1">
    <citation type="submission" date="2021-03" db="EMBL/GenBank/DDBJ databases">
        <title>Whole genome sequence of Streptomyces bomunensis MMS17-BM035.</title>
        <authorList>
            <person name="Lee J.H."/>
        </authorList>
    </citation>
    <scope>NUCLEOTIDE SEQUENCE</scope>
    <source>
        <strain evidence="6">MMS17-BM035</strain>
    </source>
</reference>
<organism evidence="6 7">
    <name type="scientific">Streptomyces montanisoli</name>
    <dbReference type="NCBI Taxonomy" id="2798581"/>
    <lineage>
        <taxon>Bacteria</taxon>
        <taxon>Bacillati</taxon>
        <taxon>Actinomycetota</taxon>
        <taxon>Actinomycetes</taxon>
        <taxon>Kitasatosporales</taxon>
        <taxon>Streptomycetaceae</taxon>
        <taxon>Streptomyces</taxon>
    </lineage>
</organism>
<dbReference type="Pfam" id="PF00440">
    <property type="entry name" value="TetR_N"/>
    <property type="match status" value="1"/>
</dbReference>
<dbReference type="PROSITE" id="PS01081">
    <property type="entry name" value="HTH_TETR_1"/>
    <property type="match status" value="1"/>
</dbReference>
<dbReference type="PROSITE" id="PS50977">
    <property type="entry name" value="HTH_TETR_2"/>
    <property type="match status" value="1"/>
</dbReference>
<dbReference type="InterPro" id="IPR023772">
    <property type="entry name" value="DNA-bd_HTH_TetR-type_CS"/>
</dbReference>
<dbReference type="EMBL" id="JAGIQL010000081">
    <property type="protein sequence ID" value="MBP0459674.1"/>
    <property type="molecule type" value="Genomic_DNA"/>
</dbReference>
<feature type="DNA-binding region" description="H-T-H motif" evidence="4">
    <location>
        <begin position="27"/>
        <end position="46"/>
    </location>
</feature>
<evidence type="ECO:0000256" key="3">
    <source>
        <dbReference type="ARBA" id="ARBA00023163"/>
    </source>
</evidence>
<gene>
    <name evidence="6" type="ORF">JFN87_19515</name>
</gene>
<evidence type="ECO:0000313" key="6">
    <source>
        <dbReference type="EMBL" id="MBP0459674.1"/>
    </source>
</evidence>
<keyword evidence="3" id="KW-0804">Transcription</keyword>